<dbReference type="UniPathway" id="UPA00115">
    <property type="reaction ID" value="UER00410"/>
</dbReference>
<comment type="subunit">
    <text evidence="4 12">Homodimer.</text>
</comment>
<evidence type="ECO:0000313" key="15">
    <source>
        <dbReference type="Proteomes" id="UP000286260"/>
    </source>
</evidence>
<dbReference type="InterPro" id="IPR006183">
    <property type="entry name" value="Pgluconate_DH"/>
</dbReference>
<dbReference type="PANTHER" id="PTHR11811">
    <property type="entry name" value="6-PHOSPHOGLUCONATE DEHYDROGENASE"/>
    <property type="match status" value="1"/>
</dbReference>
<reference evidence="14 15" key="1">
    <citation type="submission" date="2018-08" db="EMBL/GenBank/DDBJ databases">
        <title>A genome reference for cultivated species of the human gut microbiota.</title>
        <authorList>
            <person name="Zou Y."/>
            <person name="Xue W."/>
            <person name="Luo G."/>
        </authorList>
    </citation>
    <scope>NUCLEOTIDE SEQUENCE [LARGE SCALE GENOMIC DNA]</scope>
    <source>
        <strain evidence="14 15">AM34-17</strain>
    </source>
</reference>
<evidence type="ECO:0000256" key="2">
    <source>
        <dbReference type="ARBA" id="ARBA00004874"/>
    </source>
</evidence>
<dbReference type="SMART" id="SM01350">
    <property type="entry name" value="6PGD"/>
    <property type="match status" value="1"/>
</dbReference>
<evidence type="ECO:0000256" key="3">
    <source>
        <dbReference type="ARBA" id="ARBA00008419"/>
    </source>
</evidence>
<dbReference type="InterPro" id="IPR006113">
    <property type="entry name" value="6PGDH_Gnd/GntZ"/>
</dbReference>
<accession>A0A3E4ZW26</accession>
<evidence type="ECO:0000256" key="1">
    <source>
        <dbReference type="ARBA" id="ARBA00002526"/>
    </source>
</evidence>
<name>A0A3E4ZW26_9BACT</name>
<dbReference type="FunFam" id="1.10.1040.10:FF:000002">
    <property type="entry name" value="6-phosphogluconate dehydrogenase, decarboxylating"/>
    <property type="match status" value="1"/>
</dbReference>
<dbReference type="NCBIfam" id="NF006765">
    <property type="entry name" value="PRK09287.1"/>
    <property type="match status" value="1"/>
</dbReference>
<dbReference type="EMBL" id="QSII01000006">
    <property type="protein sequence ID" value="RHC88092.1"/>
    <property type="molecule type" value="Genomic_DNA"/>
</dbReference>
<comment type="pathway">
    <text evidence="2 12 13">Carbohydrate degradation; pentose phosphate pathway; D-ribulose 5-phosphate from D-glucose 6-phosphate (oxidative stage): step 3/3.</text>
</comment>
<dbReference type="InterPro" id="IPR006114">
    <property type="entry name" value="6PGDH_C"/>
</dbReference>
<dbReference type="EC" id="1.1.1.44" evidence="5 12"/>
<comment type="similarity">
    <text evidence="3 12 13">Belongs to the 6-phosphogluconate dehydrogenase family.</text>
</comment>
<dbReference type="AlphaFoldDB" id="A0A3E4ZW26"/>
<keyword evidence="7 12" id="KW-0521">NADP</keyword>
<evidence type="ECO:0000256" key="9">
    <source>
        <dbReference type="ARBA" id="ARBA00023064"/>
    </source>
</evidence>
<evidence type="ECO:0000256" key="6">
    <source>
        <dbReference type="ARBA" id="ARBA00018193"/>
    </source>
</evidence>
<dbReference type="Gene3D" id="1.20.5.320">
    <property type="entry name" value="6-Phosphogluconate Dehydrogenase, domain 3"/>
    <property type="match status" value="1"/>
</dbReference>
<evidence type="ECO:0000313" key="14">
    <source>
        <dbReference type="EMBL" id="RHC88092.1"/>
    </source>
</evidence>
<dbReference type="RefSeq" id="WP_046451483.1">
    <property type="nucleotide sequence ID" value="NZ_BAABZJ010000001.1"/>
</dbReference>
<dbReference type="GO" id="GO:0004616">
    <property type="term" value="F:phosphogluconate dehydrogenase (decarboxylating) activity"/>
    <property type="evidence" value="ECO:0007669"/>
    <property type="project" value="UniProtKB-EC"/>
</dbReference>
<evidence type="ECO:0000256" key="5">
    <source>
        <dbReference type="ARBA" id="ARBA00013011"/>
    </source>
</evidence>
<dbReference type="Gene3D" id="1.10.1040.10">
    <property type="entry name" value="N-(1-d-carboxylethyl)-l-norvaline Dehydrogenase, domain 2"/>
    <property type="match status" value="1"/>
</dbReference>
<dbReference type="InterPro" id="IPR036291">
    <property type="entry name" value="NAD(P)-bd_dom_sf"/>
</dbReference>
<dbReference type="NCBIfam" id="TIGR00873">
    <property type="entry name" value="gnd"/>
    <property type="match status" value="1"/>
</dbReference>
<dbReference type="SUPFAM" id="SSF51735">
    <property type="entry name" value="NAD(P)-binding Rossmann-fold domains"/>
    <property type="match status" value="1"/>
</dbReference>
<proteinExistence type="inferred from homology"/>
<dbReference type="FunFam" id="1.20.5.320:FF:000002">
    <property type="entry name" value="6-phosphogluconate dehydrogenase, decarboxylating"/>
    <property type="match status" value="1"/>
</dbReference>
<evidence type="ECO:0000256" key="10">
    <source>
        <dbReference type="ARBA" id="ARBA00023126"/>
    </source>
</evidence>
<keyword evidence="8 12" id="KW-0560">Oxidoreductase</keyword>
<dbReference type="PRINTS" id="PR00076">
    <property type="entry name" value="6PGDHDRGNASE"/>
</dbReference>
<comment type="caution">
    <text evidence="14">The sequence shown here is derived from an EMBL/GenBank/DDBJ whole genome shotgun (WGS) entry which is preliminary data.</text>
</comment>
<evidence type="ECO:0000256" key="8">
    <source>
        <dbReference type="ARBA" id="ARBA00023002"/>
    </source>
</evidence>
<dbReference type="InterPro" id="IPR008927">
    <property type="entry name" value="6-PGluconate_DH-like_C_sf"/>
</dbReference>
<dbReference type="Pfam" id="PF00393">
    <property type="entry name" value="6PGD"/>
    <property type="match status" value="1"/>
</dbReference>
<evidence type="ECO:0000256" key="11">
    <source>
        <dbReference type="ARBA" id="ARBA00048640"/>
    </source>
</evidence>
<dbReference type="InterPro" id="IPR006184">
    <property type="entry name" value="6PGdom_BS"/>
</dbReference>
<dbReference type="FunFam" id="3.40.50.720:FF:000007">
    <property type="entry name" value="6-phosphogluconate dehydrogenase, decarboxylating"/>
    <property type="match status" value="1"/>
</dbReference>
<dbReference type="Pfam" id="PF03446">
    <property type="entry name" value="NAD_binding_2"/>
    <property type="match status" value="1"/>
</dbReference>
<keyword evidence="10 12" id="KW-0570">Pentose shunt</keyword>
<comment type="function">
    <text evidence="1 12">Catalyzes the oxidative decarboxylation of 6-phosphogluconate to ribulose 5-phosphate and CO(2), with concomitant reduction of NADP to NADPH.</text>
</comment>
<dbReference type="PROSITE" id="PS00461">
    <property type="entry name" value="6PGD"/>
    <property type="match status" value="1"/>
</dbReference>
<evidence type="ECO:0000256" key="4">
    <source>
        <dbReference type="ARBA" id="ARBA00011738"/>
    </source>
</evidence>
<gene>
    <name evidence="14" type="ORF">DW828_06205</name>
</gene>
<dbReference type="GO" id="GO:0050661">
    <property type="term" value="F:NADP binding"/>
    <property type="evidence" value="ECO:0007669"/>
    <property type="project" value="InterPro"/>
</dbReference>
<evidence type="ECO:0000256" key="7">
    <source>
        <dbReference type="ARBA" id="ARBA00022857"/>
    </source>
</evidence>
<evidence type="ECO:0000256" key="12">
    <source>
        <dbReference type="PIRNR" id="PIRNR000109"/>
    </source>
</evidence>
<dbReference type="PIRSF" id="PIRSF000109">
    <property type="entry name" value="6PGD"/>
    <property type="match status" value="1"/>
</dbReference>
<evidence type="ECO:0000256" key="13">
    <source>
        <dbReference type="RuleBase" id="RU000485"/>
    </source>
</evidence>
<dbReference type="GO" id="GO:0019521">
    <property type="term" value="P:D-gluconate metabolic process"/>
    <property type="evidence" value="ECO:0007669"/>
    <property type="project" value="UniProtKB-KW"/>
</dbReference>
<dbReference type="STRING" id="46503.ERS852463_00292"/>
<organism evidence="14 15">
    <name type="scientific">Parabacteroides merdae</name>
    <dbReference type="NCBI Taxonomy" id="46503"/>
    <lineage>
        <taxon>Bacteria</taxon>
        <taxon>Pseudomonadati</taxon>
        <taxon>Bacteroidota</taxon>
        <taxon>Bacteroidia</taxon>
        <taxon>Bacteroidales</taxon>
        <taxon>Tannerellaceae</taxon>
        <taxon>Parabacteroides</taxon>
    </lineage>
</organism>
<dbReference type="Gene3D" id="3.40.50.720">
    <property type="entry name" value="NAD(P)-binding Rossmann-like Domain"/>
    <property type="match status" value="1"/>
</dbReference>
<sequence>MKANIGLIGLAVMGENLALNMESKGFTVAVYNRSVPGEEGVVDRFINGRGKSKRFIGTHSIEQLVDSVKSPHIIMMMVKAGRPVDELISQLLPFLSSGDVIIDGGNSDFHDTERRVKELEKKGIYFVGTGISGGEEGALHGPSVMPGGSVEAWPLVKDILQGISAKLDDGSPCCEWIGAGGAGHFVKMVHNGIEYGDMQLISEAYSLLKNRKGLDNDAMAVVFDEWNGGELDSFLIEITANILRFRDEDGKPLLDKILDVAGQKGTGKWSAIAAMDENDPLTLITEAVYARLLSALYPERIKAASLYSGKLKVESGKLSDNAQLSTFNFQLSIEDVRQALYAAKLISYAQGFSLLRHASEHYGWDLDYGTIARIWRKGCIIRSVFLQKITEAYRKDPDLENLLFDDFFHTKIQEALPAWRRVVAEGALSGVALPAMSSALNYFDGLRTLYSAANMIQAQRDYFGAHTYERTDRERGHFFHTNWTGEGGNTVSGTYSV</sequence>
<dbReference type="Proteomes" id="UP000286260">
    <property type="component" value="Unassembled WGS sequence"/>
</dbReference>
<dbReference type="GO" id="GO:0006098">
    <property type="term" value="P:pentose-phosphate shunt"/>
    <property type="evidence" value="ECO:0007669"/>
    <property type="project" value="UniProtKB-UniPathway"/>
</dbReference>
<dbReference type="InterPro" id="IPR006115">
    <property type="entry name" value="6PGDH_NADP-bd"/>
</dbReference>
<comment type="catalytic activity">
    <reaction evidence="11 12 13">
        <text>6-phospho-D-gluconate + NADP(+) = D-ribulose 5-phosphate + CO2 + NADPH</text>
        <dbReference type="Rhea" id="RHEA:10116"/>
        <dbReference type="ChEBI" id="CHEBI:16526"/>
        <dbReference type="ChEBI" id="CHEBI:57783"/>
        <dbReference type="ChEBI" id="CHEBI:58121"/>
        <dbReference type="ChEBI" id="CHEBI:58349"/>
        <dbReference type="ChEBI" id="CHEBI:58759"/>
        <dbReference type="EC" id="1.1.1.44"/>
    </reaction>
</comment>
<dbReference type="InterPro" id="IPR013328">
    <property type="entry name" value="6PGD_dom2"/>
</dbReference>
<keyword evidence="9 13" id="KW-0311">Gluconate utilization</keyword>
<protein>
    <recommendedName>
        <fullName evidence="6 12">6-phosphogluconate dehydrogenase, decarboxylating</fullName>
        <ecNumber evidence="5 12">1.1.1.44</ecNumber>
    </recommendedName>
</protein>
<dbReference type="SUPFAM" id="SSF48179">
    <property type="entry name" value="6-phosphogluconate dehydrogenase C-terminal domain-like"/>
    <property type="match status" value="1"/>
</dbReference>